<evidence type="ECO:0000313" key="3">
    <source>
        <dbReference type="Proteomes" id="UP000052015"/>
    </source>
</evidence>
<dbReference type="PATRIC" id="fig|908809.3.peg.1647"/>
<keyword evidence="3" id="KW-1185">Reference proteome</keyword>
<comment type="caution">
    <text evidence="2">The sequence shown here is derived from an EMBL/GenBank/DDBJ whole genome shotgun (WGS) entry which is preliminary data.</text>
</comment>
<dbReference type="AlphaFoldDB" id="A0A0R3JZT0"/>
<dbReference type="OrthoDB" id="2161905at2"/>
<reference evidence="2 3" key="1">
    <citation type="submission" date="2015-09" db="EMBL/GenBank/DDBJ databases">
        <title>Draft genome sequence of a Caloramator mitchellensis, a moderate thermophile from the Great Artesian Basin of Australia.</title>
        <authorList>
            <person name="Patel B.K."/>
        </authorList>
    </citation>
    <scope>NUCLEOTIDE SEQUENCE [LARGE SCALE GENOMIC DNA]</scope>
    <source>
        <strain evidence="2 3">VF08</strain>
    </source>
</reference>
<organism evidence="2 3">
    <name type="scientific">Caloramator mitchellensis</name>
    <dbReference type="NCBI Taxonomy" id="908809"/>
    <lineage>
        <taxon>Bacteria</taxon>
        <taxon>Bacillati</taxon>
        <taxon>Bacillota</taxon>
        <taxon>Clostridia</taxon>
        <taxon>Eubacteriales</taxon>
        <taxon>Clostridiaceae</taxon>
        <taxon>Caloramator</taxon>
    </lineage>
</organism>
<dbReference type="InterPro" id="IPR028946">
    <property type="entry name" value="Ntox44"/>
</dbReference>
<evidence type="ECO:0000313" key="2">
    <source>
        <dbReference type="EMBL" id="KRQ86660.1"/>
    </source>
</evidence>
<dbReference type="RefSeq" id="WP_057978961.1">
    <property type="nucleotide sequence ID" value="NZ_LKHP01000008.1"/>
</dbReference>
<gene>
    <name evidence="2" type="ORF">ABG79_01643</name>
</gene>
<proteinExistence type="predicted"/>
<evidence type="ECO:0000259" key="1">
    <source>
        <dbReference type="Pfam" id="PF15607"/>
    </source>
</evidence>
<dbReference type="Pfam" id="PF15607">
    <property type="entry name" value="Ntox44"/>
    <property type="match status" value="1"/>
</dbReference>
<sequence>MKGIIIKIINFVLAFLIVILIPFNQIVYANLAYNRDVKKISSDANAMFKEIYKQSQNKNISKIENDYDSYSVLLNNLENVIFKSDNTIFVNVEKISELYKFDSIELEKLNSFINRLNILIKLNAVKINSNLEISVVTNIQQENFFSIKAAVIDILPEARIHADELKKVYENAIFGTKHIVAGVYFTERVKSGGIWDYKTYLGTKTIYYDEGLRAHVSGETIGNFHYGYVGSAVFGPTTLKSAAGLVQIISGTSDISFWSSYFDDPRDTADIQWGIDTYNAEH</sequence>
<name>A0A0R3JZT0_CALMK</name>
<dbReference type="Proteomes" id="UP000052015">
    <property type="component" value="Unassembled WGS sequence"/>
</dbReference>
<accession>A0A0R3JZT0</accession>
<protein>
    <recommendedName>
        <fullName evidence="1">Bacterial toxin 44 domain-containing protein</fullName>
    </recommendedName>
</protein>
<feature type="domain" description="Bacterial toxin 44" evidence="1">
    <location>
        <begin position="185"/>
        <end position="279"/>
    </location>
</feature>
<dbReference type="EMBL" id="LKHP01000008">
    <property type="protein sequence ID" value="KRQ86660.1"/>
    <property type="molecule type" value="Genomic_DNA"/>
</dbReference>